<sequence>MKYFAINPDLHESYLLPVTSLIQSHFHWIKCEISVAHSQSQVRPSVNSARKIRLLAEARRSSLGFASMVVMRKVLADWHTSATRELTREMNVSIANMELGFKLRTLTAGAPKSVGSKKLDLDKDKSLTQKLNGTL</sequence>
<reference evidence="1 2" key="1">
    <citation type="journal article" date="2021" name="Elife">
        <title>Chloroplast acquisition without the gene transfer in kleptoplastic sea slugs, Plakobranchus ocellatus.</title>
        <authorList>
            <person name="Maeda T."/>
            <person name="Takahashi S."/>
            <person name="Yoshida T."/>
            <person name="Shimamura S."/>
            <person name="Takaki Y."/>
            <person name="Nagai Y."/>
            <person name="Toyoda A."/>
            <person name="Suzuki Y."/>
            <person name="Arimoto A."/>
            <person name="Ishii H."/>
            <person name="Satoh N."/>
            <person name="Nishiyama T."/>
            <person name="Hasebe M."/>
            <person name="Maruyama T."/>
            <person name="Minagawa J."/>
            <person name="Obokata J."/>
            <person name="Shigenobu S."/>
        </authorList>
    </citation>
    <scope>NUCLEOTIDE SEQUENCE [LARGE SCALE GENOMIC DNA]</scope>
</reference>
<name>A0AAV4ABH7_9GAST</name>
<dbReference type="Proteomes" id="UP000735302">
    <property type="component" value="Unassembled WGS sequence"/>
</dbReference>
<comment type="caution">
    <text evidence="1">The sequence shown here is derived from an EMBL/GenBank/DDBJ whole genome shotgun (WGS) entry which is preliminary data.</text>
</comment>
<gene>
    <name evidence="1" type="ORF">PoB_003148900</name>
</gene>
<organism evidence="1 2">
    <name type="scientific">Plakobranchus ocellatus</name>
    <dbReference type="NCBI Taxonomy" id="259542"/>
    <lineage>
        <taxon>Eukaryota</taxon>
        <taxon>Metazoa</taxon>
        <taxon>Spiralia</taxon>
        <taxon>Lophotrochozoa</taxon>
        <taxon>Mollusca</taxon>
        <taxon>Gastropoda</taxon>
        <taxon>Heterobranchia</taxon>
        <taxon>Euthyneura</taxon>
        <taxon>Panpulmonata</taxon>
        <taxon>Sacoglossa</taxon>
        <taxon>Placobranchoidea</taxon>
        <taxon>Plakobranchidae</taxon>
        <taxon>Plakobranchus</taxon>
    </lineage>
</organism>
<dbReference type="AlphaFoldDB" id="A0AAV4ABH7"/>
<keyword evidence="2" id="KW-1185">Reference proteome</keyword>
<proteinExistence type="predicted"/>
<evidence type="ECO:0000313" key="1">
    <source>
        <dbReference type="EMBL" id="GFO04984.1"/>
    </source>
</evidence>
<evidence type="ECO:0000313" key="2">
    <source>
        <dbReference type="Proteomes" id="UP000735302"/>
    </source>
</evidence>
<dbReference type="EMBL" id="BLXT01003745">
    <property type="protein sequence ID" value="GFO04984.1"/>
    <property type="molecule type" value="Genomic_DNA"/>
</dbReference>
<accession>A0AAV4ABH7</accession>
<protein>
    <submittedName>
        <fullName evidence="1">Uncharacterized protein</fullName>
    </submittedName>
</protein>